<protein>
    <submittedName>
        <fullName evidence="3">Abnormal spindle-like microcephaly-associated-like protein isoform X2</fullName>
    </submittedName>
</protein>
<sequence>MSSTYSQAQLKTPKGFEHLLESLCKEVLRRQPENILEYATEHFTRLMKLREETGYDGYTPKAEKELAAEGDTVADTETDLVETPQAEVEQQGDEAVVEVPNGEEQLAEERETQDDAPEAEQTAVTADSVKDDKPESDKEDIVGSLPEADTTEPVVDEDKGEGVKDIQDGSDTEGTAEGAPADGSDTEGTAEGAPAEVTQKPQDTSDKEVEKEDSPEASADNTELPASDEDTN</sequence>
<keyword evidence="4" id="KW-1185">Reference proteome</keyword>
<evidence type="ECO:0000259" key="2">
    <source>
        <dbReference type="SMART" id="SM00394"/>
    </source>
</evidence>
<feature type="region of interest" description="Disordered" evidence="1">
    <location>
        <begin position="52"/>
        <end position="232"/>
    </location>
</feature>
<feature type="domain" description="RIIa" evidence="2">
    <location>
        <begin position="14"/>
        <end position="51"/>
    </location>
</feature>
<evidence type="ECO:0000313" key="4">
    <source>
        <dbReference type="Proteomes" id="UP001165289"/>
    </source>
</evidence>
<dbReference type="AlphaFoldDB" id="A0AAV7KGQ8"/>
<feature type="compositionally biased region" description="Basic and acidic residues" evidence="1">
    <location>
        <begin position="128"/>
        <end position="141"/>
    </location>
</feature>
<feature type="compositionally biased region" description="Basic and acidic residues" evidence="1">
    <location>
        <begin position="203"/>
        <end position="214"/>
    </location>
</feature>
<accession>A0AAV7KGQ8</accession>
<feature type="compositionally biased region" description="Basic and acidic residues" evidence="1">
    <location>
        <begin position="156"/>
        <end position="167"/>
    </location>
</feature>
<dbReference type="CDD" id="cd12100">
    <property type="entry name" value="DD_CABYR_SP17"/>
    <property type="match status" value="1"/>
</dbReference>
<name>A0AAV7KGQ8_9METZ</name>
<dbReference type="InterPro" id="IPR047579">
    <property type="entry name" value="DD_CABYR_SP17"/>
</dbReference>
<dbReference type="SUPFAM" id="SSF47391">
    <property type="entry name" value="Dimerization-anchoring domain of cAMP-dependent PK regulatory subunit"/>
    <property type="match status" value="1"/>
</dbReference>
<dbReference type="InterPro" id="IPR003117">
    <property type="entry name" value="cAMP_dep_PK_reg_su_I/II_a/b"/>
</dbReference>
<evidence type="ECO:0000313" key="3">
    <source>
        <dbReference type="EMBL" id="KAI6660068.1"/>
    </source>
</evidence>
<dbReference type="Pfam" id="PF02197">
    <property type="entry name" value="RIIa"/>
    <property type="match status" value="1"/>
</dbReference>
<gene>
    <name evidence="3" type="ORF">LOD99_14409</name>
</gene>
<comment type="caution">
    <text evidence="3">The sequence shown here is derived from an EMBL/GenBank/DDBJ whole genome shotgun (WGS) entry which is preliminary data.</text>
</comment>
<reference evidence="3 4" key="1">
    <citation type="journal article" date="2023" name="BMC Biol.">
        <title>The compact genome of the sponge Oopsacas minuta (Hexactinellida) is lacking key metazoan core genes.</title>
        <authorList>
            <person name="Santini S."/>
            <person name="Schenkelaars Q."/>
            <person name="Jourda C."/>
            <person name="Duchesne M."/>
            <person name="Belahbib H."/>
            <person name="Rocher C."/>
            <person name="Selva M."/>
            <person name="Riesgo A."/>
            <person name="Vervoort M."/>
            <person name="Leys S.P."/>
            <person name="Kodjabachian L."/>
            <person name="Le Bivic A."/>
            <person name="Borchiellini C."/>
            <person name="Claverie J.M."/>
            <person name="Renard E."/>
        </authorList>
    </citation>
    <scope>NUCLEOTIDE SEQUENCE [LARGE SCALE GENOMIC DNA]</scope>
    <source>
        <strain evidence="3">SPO-2</strain>
    </source>
</reference>
<organism evidence="3 4">
    <name type="scientific">Oopsacas minuta</name>
    <dbReference type="NCBI Taxonomy" id="111878"/>
    <lineage>
        <taxon>Eukaryota</taxon>
        <taxon>Metazoa</taxon>
        <taxon>Porifera</taxon>
        <taxon>Hexactinellida</taxon>
        <taxon>Hexasterophora</taxon>
        <taxon>Lyssacinosida</taxon>
        <taxon>Leucopsacidae</taxon>
        <taxon>Oopsacas</taxon>
    </lineage>
</organism>
<proteinExistence type="predicted"/>
<dbReference type="SMART" id="SM00394">
    <property type="entry name" value="RIIa"/>
    <property type="match status" value="1"/>
</dbReference>
<dbReference type="EMBL" id="JAKMXF010000044">
    <property type="protein sequence ID" value="KAI6660068.1"/>
    <property type="molecule type" value="Genomic_DNA"/>
</dbReference>
<dbReference type="Gene3D" id="1.20.890.10">
    <property type="entry name" value="cAMP-dependent protein kinase regulatory subunit, dimerization-anchoring domain"/>
    <property type="match status" value="1"/>
</dbReference>
<evidence type="ECO:0000256" key="1">
    <source>
        <dbReference type="SAM" id="MobiDB-lite"/>
    </source>
</evidence>
<dbReference type="Proteomes" id="UP001165289">
    <property type="component" value="Unassembled WGS sequence"/>
</dbReference>